<protein>
    <recommendedName>
        <fullName evidence="3">Glutathione S-transferase C-terminal domain-containing protein</fullName>
    </recommendedName>
</protein>
<keyword evidence="2" id="KW-1185">Reference proteome</keyword>
<dbReference type="RefSeq" id="WP_248940306.1">
    <property type="nucleotide sequence ID" value="NZ_JAKIKS010000037.1"/>
</dbReference>
<accession>A0ABT0LBH2</accession>
<name>A0ABT0LBH2_9GAMM</name>
<dbReference type="SUPFAM" id="SSF47616">
    <property type="entry name" value="GST C-terminal domain-like"/>
    <property type="match status" value="1"/>
</dbReference>
<evidence type="ECO:0008006" key="3">
    <source>
        <dbReference type="Google" id="ProtNLM"/>
    </source>
</evidence>
<reference evidence="1 2" key="1">
    <citation type="submission" date="2022-01" db="EMBL/GenBank/DDBJ databases">
        <title>Whole genome-based taxonomy of the Shewanellaceae.</title>
        <authorList>
            <person name="Martin-Rodriguez A.J."/>
        </authorList>
    </citation>
    <scope>NUCLEOTIDE SEQUENCE [LARGE SCALE GENOMIC DNA]</scope>
    <source>
        <strain evidence="1 2">DSM 17177</strain>
    </source>
</reference>
<dbReference type="EMBL" id="JAKIKS010000037">
    <property type="protein sequence ID" value="MCL1125032.1"/>
    <property type="molecule type" value="Genomic_DNA"/>
</dbReference>
<sequence>MTDKTASRPEGINLVSFLLTLEERLSHSAFLAGHTYPMADIAAYVMINFIERINIPLENQSPSLTVMIGIKKSTKDQLSTSSIIPYKHSIFP</sequence>
<proteinExistence type="predicted"/>
<comment type="caution">
    <text evidence="1">The sequence shown here is derived from an EMBL/GenBank/DDBJ whole genome shotgun (WGS) entry which is preliminary data.</text>
</comment>
<organism evidence="1 2">
    <name type="scientific">Shewanella surugensis</name>
    <dbReference type="NCBI Taxonomy" id="212020"/>
    <lineage>
        <taxon>Bacteria</taxon>
        <taxon>Pseudomonadati</taxon>
        <taxon>Pseudomonadota</taxon>
        <taxon>Gammaproteobacteria</taxon>
        <taxon>Alteromonadales</taxon>
        <taxon>Shewanellaceae</taxon>
        <taxon>Shewanella</taxon>
    </lineage>
</organism>
<dbReference type="Gene3D" id="1.20.1050.10">
    <property type="match status" value="1"/>
</dbReference>
<dbReference type="InterPro" id="IPR036282">
    <property type="entry name" value="Glutathione-S-Trfase_C_sf"/>
</dbReference>
<evidence type="ECO:0000313" key="1">
    <source>
        <dbReference type="EMBL" id="MCL1125032.1"/>
    </source>
</evidence>
<evidence type="ECO:0000313" key="2">
    <source>
        <dbReference type="Proteomes" id="UP001203423"/>
    </source>
</evidence>
<dbReference type="Proteomes" id="UP001203423">
    <property type="component" value="Unassembled WGS sequence"/>
</dbReference>
<gene>
    <name evidence="1" type="ORF">L2764_11235</name>
</gene>